<feature type="non-terminal residue" evidence="7">
    <location>
        <position position="101"/>
    </location>
</feature>
<gene>
    <name evidence="7" type="primary">PARP1_4</name>
    <name evidence="7" type="ORF">Ciccas_013680</name>
</gene>
<accession>A0ABD2PMA4</accession>
<sequence>MFGKGVYFTDVSTKAAQYCFNRDSRVGDPGYLLLCEVYLGNMKETYEADKSELPKKYASRACIGQYQPDMKEFMQLGDAKFPHCTQLIMQNPKLDLNYNEY</sequence>
<dbReference type="PROSITE" id="PS51059">
    <property type="entry name" value="PARP_CATALYTIC"/>
    <property type="match status" value="1"/>
</dbReference>
<name>A0ABD2PMA4_9PLAT</name>
<dbReference type="InterPro" id="IPR050800">
    <property type="entry name" value="ARTD/PARP"/>
</dbReference>
<dbReference type="Gene3D" id="3.90.228.10">
    <property type="match status" value="1"/>
</dbReference>
<dbReference type="SUPFAM" id="SSF56399">
    <property type="entry name" value="ADP-ribosylation"/>
    <property type="match status" value="1"/>
</dbReference>
<dbReference type="Pfam" id="PF00644">
    <property type="entry name" value="PARP"/>
    <property type="match status" value="1"/>
</dbReference>
<comment type="catalytic activity">
    <reaction evidence="4">
        <text>NAD(+) + (ADP-D-ribosyl)n-acceptor = nicotinamide + (ADP-D-ribosyl)n+1-acceptor + H(+).</text>
        <dbReference type="EC" id="2.4.2.30"/>
    </reaction>
</comment>
<keyword evidence="2 5" id="KW-0808">Transferase</keyword>
<dbReference type="EMBL" id="JBJKFK010006475">
    <property type="protein sequence ID" value="KAL3307797.1"/>
    <property type="molecule type" value="Genomic_DNA"/>
</dbReference>
<keyword evidence="3 5" id="KW-0520">NAD</keyword>
<dbReference type="PANTHER" id="PTHR10459">
    <property type="entry name" value="DNA LIGASE"/>
    <property type="match status" value="1"/>
</dbReference>
<feature type="domain" description="PARP catalytic" evidence="6">
    <location>
        <begin position="1"/>
        <end position="101"/>
    </location>
</feature>
<evidence type="ECO:0000259" key="6">
    <source>
        <dbReference type="PROSITE" id="PS51059"/>
    </source>
</evidence>
<dbReference type="EC" id="2.4.2.-" evidence="5"/>
<evidence type="ECO:0000256" key="5">
    <source>
        <dbReference type="RuleBase" id="RU362114"/>
    </source>
</evidence>
<protein>
    <recommendedName>
        <fullName evidence="5">Poly [ADP-ribose] polymerase</fullName>
        <shortName evidence="5">PARP</shortName>
        <ecNumber evidence="5">2.4.2.-</ecNumber>
    </recommendedName>
</protein>
<dbReference type="PANTHER" id="PTHR10459:SF60">
    <property type="entry name" value="POLY [ADP-RIBOSE] POLYMERASE 2"/>
    <property type="match status" value="1"/>
</dbReference>
<evidence type="ECO:0000256" key="4">
    <source>
        <dbReference type="ARBA" id="ARBA00033987"/>
    </source>
</evidence>
<reference evidence="7 8" key="1">
    <citation type="submission" date="2024-11" db="EMBL/GenBank/DDBJ databases">
        <title>Adaptive evolution of stress response genes in parasites aligns with host niche diversity.</title>
        <authorList>
            <person name="Hahn C."/>
            <person name="Resl P."/>
        </authorList>
    </citation>
    <scope>NUCLEOTIDE SEQUENCE [LARGE SCALE GENOMIC DNA]</scope>
    <source>
        <strain evidence="7">EGGRZ-B1_66</strain>
        <tissue evidence="7">Body</tissue>
    </source>
</reference>
<keyword evidence="8" id="KW-1185">Reference proteome</keyword>
<dbReference type="AlphaFoldDB" id="A0ABD2PMA4"/>
<dbReference type="InterPro" id="IPR012317">
    <property type="entry name" value="Poly(ADP-ribose)pol_cat_dom"/>
</dbReference>
<evidence type="ECO:0000256" key="3">
    <source>
        <dbReference type="ARBA" id="ARBA00023027"/>
    </source>
</evidence>
<evidence type="ECO:0000313" key="7">
    <source>
        <dbReference type="EMBL" id="KAL3307797.1"/>
    </source>
</evidence>
<dbReference type="GO" id="GO:0003950">
    <property type="term" value="F:NAD+ poly-ADP-ribosyltransferase activity"/>
    <property type="evidence" value="ECO:0007669"/>
    <property type="project" value="UniProtKB-UniRule"/>
</dbReference>
<dbReference type="Proteomes" id="UP001626550">
    <property type="component" value="Unassembled WGS sequence"/>
</dbReference>
<comment type="caution">
    <text evidence="7">The sequence shown here is derived from an EMBL/GenBank/DDBJ whole genome shotgun (WGS) entry which is preliminary data.</text>
</comment>
<keyword evidence="1 5" id="KW-0328">Glycosyltransferase</keyword>
<evidence type="ECO:0000313" key="8">
    <source>
        <dbReference type="Proteomes" id="UP001626550"/>
    </source>
</evidence>
<evidence type="ECO:0000256" key="1">
    <source>
        <dbReference type="ARBA" id="ARBA00022676"/>
    </source>
</evidence>
<evidence type="ECO:0000256" key="2">
    <source>
        <dbReference type="ARBA" id="ARBA00022679"/>
    </source>
</evidence>
<proteinExistence type="predicted"/>
<organism evidence="7 8">
    <name type="scientific">Cichlidogyrus casuarinus</name>
    <dbReference type="NCBI Taxonomy" id="1844966"/>
    <lineage>
        <taxon>Eukaryota</taxon>
        <taxon>Metazoa</taxon>
        <taxon>Spiralia</taxon>
        <taxon>Lophotrochozoa</taxon>
        <taxon>Platyhelminthes</taxon>
        <taxon>Monogenea</taxon>
        <taxon>Monopisthocotylea</taxon>
        <taxon>Dactylogyridea</taxon>
        <taxon>Ancyrocephalidae</taxon>
        <taxon>Cichlidogyrus</taxon>
    </lineage>
</organism>